<protein>
    <recommendedName>
        <fullName evidence="10">GlsB/YeaQ/YmgE family stress response membrane protein</fullName>
    </recommendedName>
</protein>
<reference evidence="9" key="1">
    <citation type="journal article" date="2019" name="Int. J. Syst. Evol. Microbiol.">
        <title>The Global Catalogue of Microorganisms (GCM) 10K type strain sequencing project: providing services to taxonomists for standard genome sequencing and annotation.</title>
        <authorList>
            <consortium name="The Broad Institute Genomics Platform"/>
            <consortium name="The Broad Institute Genome Sequencing Center for Infectious Disease"/>
            <person name="Wu L."/>
            <person name="Ma J."/>
        </authorList>
    </citation>
    <scope>NUCLEOTIDE SEQUENCE [LARGE SCALE GENOMIC DNA]</scope>
    <source>
        <strain evidence="9">JCM 11590</strain>
    </source>
</reference>
<dbReference type="PANTHER" id="PTHR33884:SF3">
    <property type="entry name" value="UPF0410 PROTEIN YMGE"/>
    <property type="match status" value="1"/>
</dbReference>
<feature type="transmembrane region" description="Helical" evidence="7">
    <location>
        <begin position="57"/>
        <end position="77"/>
    </location>
</feature>
<evidence type="ECO:0000256" key="3">
    <source>
        <dbReference type="ARBA" id="ARBA00022475"/>
    </source>
</evidence>
<evidence type="ECO:0000256" key="1">
    <source>
        <dbReference type="ARBA" id="ARBA00004651"/>
    </source>
</evidence>
<dbReference type="PANTHER" id="PTHR33884">
    <property type="entry name" value="UPF0410 PROTEIN YMGE"/>
    <property type="match status" value="1"/>
</dbReference>
<proteinExistence type="inferred from homology"/>
<evidence type="ECO:0000256" key="2">
    <source>
        <dbReference type="ARBA" id="ARBA00011006"/>
    </source>
</evidence>
<sequence length="83" mass="8654">MGWIVSLIIGGIVGWLASIIMKTNAQMGIIANVLVGIVGSWLGFWIAGMLGLDGGTIVRFLIAVGGAVLLIFILRALGVFKKA</sequence>
<evidence type="ECO:0000313" key="9">
    <source>
        <dbReference type="Proteomes" id="UP000633263"/>
    </source>
</evidence>
<comment type="subcellular location">
    <subcellularLocation>
        <location evidence="1">Cell membrane</location>
        <topology evidence="1">Multi-pass membrane protein</topology>
    </subcellularLocation>
</comment>
<dbReference type="RefSeq" id="WP_188635317.1">
    <property type="nucleotide sequence ID" value="NZ_BMNN01000001.1"/>
</dbReference>
<dbReference type="EMBL" id="BMNN01000001">
    <property type="protein sequence ID" value="GGI94180.1"/>
    <property type="molecule type" value="Genomic_DNA"/>
</dbReference>
<evidence type="ECO:0000256" key="7">
    <source>
        <dbReference type="SAM" id="Phobius"/>
    </source>
</evidence>
<feature type="transmembrane region" description="Helical" evidence="7">
    <location>
        <begin position="6"/>
        <end position="22"/>
    </location>
</feature>
<name>A0ABQ2CMJ8_9GAMM</name>
<comment type="similarity">
    <text evidence="2">Belongs to the UPF0410 family.</text>
</comment>
<gene>
    <name evidence="8" type="ORF">GCM10009083_08460</name>
</gene>
<evidence type="ECO:0008006" key="10">
    <source>
        <dbReference type="Google" id="ProtNLM"/>
    </source>
</evidence>
<dbReference type="Proteomes" id="UP000633263">
    <property type="component" value="Unassembled WGS sequence"/>
</dbReference>
<organism evidence="8 9">
    <name type="scientific">Halopseudomonas pertucinogena</name>
    <dbReference type="NCBI Taxonomy" id="86175"/>
    <lineage>
        <taxon>Bacteria</taxon>
        <taxon>Pseudomonadati</taxon>
        <taxon>Pseudomonadota</taxon>
        <taxon>Gammaproteobacteria</taxon>
        <taxon>Pseudomonadales</taxon>
        <taxon>Pseudomonadaceae</taxon>
        <taxon>Halopseudomonas</taxon>
    </lineage>
</organism>
<keyword evidence="4 7" id="KW-0812">Transmembrane</keyword>
<keyword evidence="9" id="KW-1185">Reference proteome</keyword>
<keyword evidence="5 7" id="KW-1133">Transmembrane helix</keyword>
<evidence type="ECO:0000313" key="8">
    <source>
        <dbReference type="EMBL" id="GGI94180.1"/>
    </source>
</evidence>
<feature type="transmembrane region" description="Helical" evidence="7">
    <location>
        <begin position="29"/>
        <end position="51"/>
    </location>
</feature>
<keyword evidence="6 7" id="KW-0472">Membrane</keyword>
<evidence type="ECO:0000256" key="4">
    <source>
        <dbReference type="ARBA" id="ARBA00022692"/>
    </source>
</evidence>
<evidence type="ECO:0000256" key="5">
    <source>
        <dbReference type="ARBA" id="ARBA00022989"/>
    </source>
</evidence>
<keyword evidence="3" id="KW-1003">Cell membrane</keyword>
<dbReference type="InterPro" id="IPR007341">
    <property type="entry name" value="Transgly_assoc"/>
</dbReference>
<evidence type="ECO:0000256" key="6">
    <source>
        <dbReference type="ARBA" id="ARBA00023136"/>
    </source>
</evidence>
<accession>A0ABQ2CMJ8</accession>
<dbReference type="Pfam" id="PF04226">
    <property type="entry name" value="Transgly_assoc"/>
    <property type="match status" value="1"/>
</dbReference>
<comment type="caution">
    <text evidence="8">The sequence shown here is derived from an EMBL/GenBank/DDBJ whole genome shotgun (WGS) entry which is preliminary data.</text>
</comment>